<protein>
    <submittedName>
        <fullName evidence="1">Uncharacterized protein</fullName>
    </submittedName>
</protein>
<name>A0A8J8SZM5_HALGN</name>
<dbReference type="Proteomes" id="UP000785679">
    <property type="component" value="Unassembled WGS sequence"/>
</dbReference>
<evidence type="ECO:0000313" key="2">
    <source>
        <dbReference type="Proteomes" id="UP000785679"/>
    </source>
</evidence>
<reference evidence="1" key="1">
    <citation type="submission" date="2019-06" db="EMBL/GenBank/DDBJ databases">
        <authorList>
            <person name="Zheng W."/>
        </authorList>
    </citation>
    <scope>NUCLEOTIDE SEQUENCE</scope>
    <source>
        <strain evidence="1">QDHG01</strain>
    </source>
</reference>
<evidence type="ECO:0000313" key="1">
    <source>
        <dbReference type="EMBL" id="TNV76772.1"/>
    </source>
</evidence>
<sequence length="285" mass="33755">MDIILFRGDTFATDLTFLRESALLLISLTNSELDQLLPNKKLRMMLLDELIKAHQVVLESERRGLCGPFENEAESYKSDDKATDELQNTPIGSTDILKAINAQQRLNVLMQIANGQQEQIYQIAKSHSHLFDQDQLKFILQLTRVRIATKPYLLIKLRHTPQLLAMVLAYTKLKYYIDKYLWNLSKQSRHFLKRYSQNSLSSLQKYLSHSLIDWSTMQDPYVLQKLKKFPHLQISILGYIQYGNIVCHHLWRVSRKSRAFYKQHVDKRVNSLFPQRRFKYRIRRR</sequence>
<keyword evidence="2" id="KW-1185">Reference proteome</keyword>
<organism evidence="1 2">
    <name type="scientific">Halteria grandinella</name>
    <dbReference type="NCBI Taxonomy" id="5974"/>
    <lineage>
        <taxon>Eukaryota</taxon>
        <taxon>Sar</taxon>
        <taxon>Alveolata</taxon>
        <taxon>Ciliophora</taxon>
        <taxon>Intramacronucleata</taxon>
        <taxon>Spirotrichea</taxon>
        <taxon>Stichotrichia</taxon>
        <taxon>Sporadotrichida</taxon>
        <taxon>Halteriidae</taxon>
        <taxon>Halteria</taxon>
    </lineage>
</organism>
<gene>
    <name evidence="1" type="ORF">FGO68_gene12738</name>
</gene>
<accession>A0A8J8SZM5</accession>
<comment type="caution">
    <text evidence="1">The sequence shown here is derived from an EMBL/GenBank/DDBJ whole genome shotgun (WGS) entry which is preliminary data.</text>
</comment>
<dbReference type="AlphaFoldDB" id="A0A8J8SZM5"/>
<dbReference type="EMBL" id="RRYP01012985">
    <property type="protein sequence ID" value="TNV76772.1"/>
    <property type="molecule type" value="Genomic_DNA"/>
</dbReference>
<proteinExistence type="predicted"/>